<dbReference type="AlphaFoldDB" id="A0A917IRK5"/>
<keyword evidence="6" id="KW-0472">Membrane</keyword>
<dbReference type="Proteomes" id="UP000600171">
    <property type="component" value="Unassembled WGS sequence"/>
</dbReference>
<dbReference type="GO" id="GO:0005886">
    <property type="term" value="C:plasma membrane"/>
    <property type="evidence" value="ECO:0007669"/>
    <property type="project" value="TreeGrafter"/>
</dbReference>
<keyword evidence="6" id="KW-1133">Transmembrane helix</keyword>
<dbReference type="GO" id="GO:0030313">
    <property type="term" value="C:cell envelope"/>
    <property type="evidence" value="ECO:0007669"/>
    <property type="project" value="UniProtKB-SubCell"/>
</dbReference>
<evidence type="ECO:0000256" key="3">
    <source>
        <dbReference type="ARBA" id="ARBA00022729"/>
    </source>
</evidence>
<dbReference type="EMBL" id="BMDC01000002">
    <property type="protein sequence ID" value="GGH62350.1"/>
    <property type="molecule type" value="Genomic_DNA"/>
</dbReference>
<dbReference type="SUPFAM" id="SSF81296">
    <property type="entry name" value="E set domains"/>
    <property type="match status" value="1"/>
</dbReference>
<dbReference type="PANTHER" id="PTHR34820:SF4">
    <property type="entry name" value="INNER MEMBRANE PROTEIN YEBZ"/>
    <property type="match status" value="1"/>
</dbReference>
<evidence type="ECO:0000256" key="7">
    <source>
        <dbReference type="SAM" id="SignalP"/>
    </source>
</evidence>
<protein>
    <submittedName>
        <fullName evidence="9">Copper resistance protein CopC</fullName>
    </submittedName>
</protein>
<dbReference type="GO" id="GO:0046688">
    <property type="term" value="P:response to copper ion"/>
    <property type="evidence" value="ECO:0007669"/>
    <property type="project" value="InterPro"/>
</dbReference>
<dbReference type="GO" id="GO:0042597">
    <property type="term" value="C:periplasmic space"/>
    <property type="evidence" value="ECO:0007669"/>
    <property type="project" value="InterPro"/>
</dbReference>
<evidence type="ECO:0000256" key="1">
    <source>
        <dbReference type="ARBA" id="ARBA00004196"/>
    </source>
</evidence>
<sequence>MTISQNISRALGAVAATGLLALTTFTPALAHDSLVSSNPEDGAQLEQAPDEISMTFSGEITQVDGSNQVRVTDSAGEDVTNGDLTVDGKQVTQPIAGHGAEDDTYTVTWRVVSEDGHPIEGQQTLTVGEGKSAAEEESSAAASDEAEEASQPVEEATQGMSTGAKIGLFVLGAAVIIGAFVVILAKRPKNK</sequence>
<dbReference type="Pfam" id="PF04234">
    <property type="entry name" value="CopC"/>
    <property type="match status" value="1"/>
</dbReference>
<keyword evidence="3 7" id="KW-0732">Signal</keyword>
<comment type="caution">
    <text evidence="9">The sequence shown here is derived from an EMBL/GenBank/DDBJ whole genome shotgun (WGS) entry which is preliminary data.</text>
</comment>
<name>A0A917IRK5_9MICC</name>
<dbReference type="InterPro" id="IPR007348">
    <property type="entry name" value="CopC_dom"/>
</dbReference>
<feature type="signal peptide" evidence="7">
    <location>
        <begin position="1"/>
        <end position="30"/>
    </location>
</feature>
<feature type="transmembrane region" description="Helical" evidence="6">
    <location>
        <begin position="166"/>
        <end position="185"/>
    </location>
</feature>
<feature type="domain" description="CopC" evidence="8">
    <location>
        <begin position="31"/>
        <end position="127"/>
    </location>
</feature>
<evidence type="ECO:0000256" key="2">
    <source>
        <dbReference type="ARBA" id="ARBA00022723"/>
    </source>
</evidence>
<evidence type="ECO:0000256" key="6">
    <source>
        <dbReference type="SAM" id="Phobius"/>
    </source>
</evidence>
<dbReference type="PANTHER" id="PTHR34820">
    <property type="entry name" value="INNER MEMBRANE PROTEIN YEBZ"/>
    <property type="match status" value="1"/>
</dbReference>
<accession>A0A917IRK5</accession>
<dbReference type="GO" id="GO:0005507">
    <property type="term" value="F:copper ion binding"/>
    <property type="evidence" value="ECO:0007669"/>
    <property type="project" value="InterPro"/>
</dbReference>
<dbReference type="RefSeq" id="WP_229723114.1">
    <property type="nucleotide sequence ID" value="NZ_BMDC01000002.1"/>
</dbReference>
<proteinExistence type="predicted"/>
<evidence type="ECO:0000313" key="10">
    <source>
        <dbReference type="Proteomes" id="UP000600171"/>
    </source>
</evidence>
<organism evidence="9 10">
    <name type="scientific">Rothia aerolata</name>
    <dbReference type="NCBI Taxonomy" id="1812262"/>
    <lineage>
        <taxon>Bacteria</taxon>
        <taxon>Bacillati</taxon>
        <taxon>Actinomycetota</taxon>
        <taxon>Actinomycetes</taxon>
        <taxon>Micrococcales</taxon>
        <taxon>Micrococcaceae</taxon>
        <taxon>Rothia</taxon>
    </lineage>
</organism>
<dbReference type="InterPro" id="IPR014755">
    <property type="entry name" value="Cu-Rt/internalin_Ig-like"/>
</dbReference>
<feature type="chain" id="PRO_5037273506" evidence="7">
    <location>
        <begin position="31"/>
        <end position="191"/>
    </location>
</feature>
<evidence type="ECO:0000256" key="5">
    <source>
        <dbReference type="SAM" id="MobiDB-lite"/>
    </source>
</evidence>
<dbReference type="InterPro" id="IPR014756">
    <property type="entry name" value="Ig_E-set"/>
</dbReference>
<dbReference type="InterPro" id="IPR032694">
    <property type="entry name" value="CopC/D"/>
</dbReference>
<feature type="region of interest" description="Disordered" evidence="5">
    <location>
        <begin position="116"/>
        <end position="158"/>
    </location>
</feature>
<keyword evidence="2" id="KW-0479">Metal-binding</keyword>
<dbReference type="GO" id="GO:0006825">
    <property type="term" value="P:copper ion transport"/>
    <property type="evidence" value="ECO:0007669"/>
    <property type="project" value="InterPro"/>
</dbReference>
<comment type="subcellular location">
    <subcellularLocation>
        <location evidence="1">Cell envelope</location>
    </subcellularLocation>
</comment>
<keyword evidence="4" id="KW-0186">Copper</keyword>
<evidence type="ECO:0000256" key="4">
    <source>
        <dbReference type="ARBA" id="ARBA00023008"/>
    </source>
</evidence>
<dbReference type="Gene3D" id="2.60.40.1220">
    <property type="match status" value="1"/>
</dbReference>
<keyword evidence="10" id="KW-1185">Reference proteome</keyword>
<gene>
    <name evidence="9" type="ORF">GCM10007359_12460</name>
</gene>
<evidence type="ECO:0000259" key="8">
    <source>
        <dbReference type="Pfam" id="PF04234"/>
    </source>
</evidence>
<reference evidence="9 10" key="1">
    <citation type="journal article" date="2014" name="Int. J. Syst. Evol. Microbiol.">
        <title>Complete genome sequence of Corynebacterium casei LMG S-19264T (=DSM 44701T), isolated from a smear-ripened cheese.</title>
        <authorList>
            <consortium name="US DOE Joint Genome Institute (JGI-PGF)"/>
            <person name="Walter F."/>
            <person name="Albersmeier A."/>
            <person name="Kalinowski J."/>
            <person name="Ruckert C."/>
        </authorList>
    </citation>
    <scope>NUCLEOTIDE SEQUENCE [LARGE SCALE GENOMIC DNA]</scope>
    <source>
        <strain evidence="9 10">CCM 8669</strain>
    </source>
</reference>
<evidence type="ECO:0000313" key="9">
    <source>
        <dbReference type="EMBL" id="GGH62350.1"/>
    </source>
</evidence>
<keyword evidence="6" id="KW-0812">Transmembrane</keyword>